<dbReference type="EMBL" id="DXCN01000055">
    <property type="protein sequence ID" value="HIY95459.1"/>
    <property type="molecule type" value="Genomic_DNA"/>
</dbReference>
<comment type="caution">
    <text evidence="1">The sequence shown here is derived from an EMBL/GenBank/DDBJ whole genome shotgun (WGS) entry which is preliminary data.</text>
</comment>
<organism evidence="1 2">
    <name type="scientific">Candidatus Rothia avicola</name>
    <dbReference type="NCBI Taxonomy" id="2840478"/>
    <lineage>
        <taxon>Bacteria</taxon>
        <taxon>Bacillati</taxon>
        <taxon>Actinomycetota</taxon>
        <taxon>Actinomycetes</taxon>
        <taxon>Micrococcales</taxon>
        <taxon>Micrococcaceae</taxon>
        <taxon>Rothia</taxon>
    </lineage>
</organism>
<name>A0A9D2CPW2_9MICC</name>
<dbReference type="Proteomes" id="UP000824134">
    <property type="component" value="Unassembled WGS sequence"/>
</dbReference>
<evidence type="ECO:0000313" key="2">
    <source>
        <dbReference type="Proteomes" id="UP000824134"/>
    </source>
</evidence>
<reference evidence="1" key="2">
    <citation type="submission" date="2021-04" db="EMBL/GenBank/DDBJ databases">
        <authorList>
            <person name="Gilroy R."/>
        </authorList>
    </citation>
    <scope>NUCLEOTIDE SEQUENCE</scope>
    <source>
        <strain evidence="1">ChiHjej12B11-9195</strain>
    </source>
</reference>
<dbReference type="AlphaFoldDB" id="A0A9D2CPW2"/>
<gene>
    <name evidence="1" type="ORF">H9821_07345</name>
</gene>
<reference evidence="1" key="1">
    <citation type="journal article" date="2021" name="PeerJ">
        <title>Extensive microbial diversity within the chicken gut microbiome revealed by metagenomics and culture.</title>
        <authorList>
            <person name="Gilroy R."/>
            <person name="Ravi A."/>
            <person name="Getino M."/>
            <person name="Pursley I."/>
            <person name="Horton D.L."/>
            <person name="Alikhan N.F."/>
            <person name="Baker D."/>
            <person name="Gharbi K."/>
            <person name="Hall N."/>
            <person name="Watson M."/>
            <person name="Adriaenssens E.M."/>
            <person name="Foster-Nyarko E."/>
            <person name="Jarju S."/>
            <person name="Secka A."/>
            <person name="Antonio M."/>
            <person name="Oren A."/>
            <person name="Chaudhuri R.R."/>
            <person name="La Ragione R."/>
            <person name="Hildebrand F."/>
            <person name="Pallen M.J."/>
        </authorList>
    </citation>
    <scope>NUCLEOTIDE SEQUENCE</scope>
    <source>
        <strain evidence="1">ChiHjej12B11-9195</strain>
    </source>
</reference>
<sequence>MSSALDIIAPHIPEAEDVTYNPVLHGPDGLTTTALHQIGVSRYLSLLTGKESREDVIAVTSYGWALGMSRSALLSGYGERELPFENARIYTLTALERAAFEESDDLHELWGHSDIASYRGVGRAAIKNADTAGHLSLTPLHYTPGGVKLYSPAQARAWSDGLPRRSRK</sequence>
<proteinExistence type="predicted"/>
<protein>
    <submittedName>
        <fullName evidence="1">Uncharacterized protein</fullName>
    </submittedName>
</protein>
<evidence type="ECO:0000313" key="1">
    <source>
        <dbReference type="EMBL" id="HIY95459.1"/>
    </source>
</evidence>
<accession>A0A9D2CPW2</accession>